<keyword evidence="3" id="KW-1185">Reference proteome</keyword>
<protein>
    <submittedName>
        <fullName evidence="2">Uncharacterized protein</fullName>
    </submittedName>
</protein>
<dbReference type="Proteomes" id="UP001296104">
    <property type="component" value="Unassembled WGS sequence"/>
</dbReference>
<name>A0AAI8W1J0_9PEZI</name>
<feature type="compositionally biased region" description="Basic and acidic residues" evidence="1">
    <location>
        <begin position="361"/>
        <end position="373"/>
    </location>
</feature>
<gene>
    <name evidence="2" type="ORF">LECACI_7A000683</name>
</gene>
<accession>A0AAI8W1J0</accession>
<organism evidence="2 3">
    <name type="scientific">Lecanosticta acicola</name>
    <dbReference type="NCBI Taxonomy" id="111012"/>
    <lineage>
        <taxon>Eukaryota</taxon>
        <taxon>Fungi</taxon>
        <taxon>Dikarya</taxon>
        <taxon>Ascomycota</taxon>
        <taxon>Pezizomycotina</taxon>
        <taxon>Dothideomycetes</taxon>
        <taxon>Dothideomycetidae</taxon>
        <taxon>Mycosphaerellales</taxon>
        <taxon>Mycosphaerellaceae</taxon>
        <taxon>Lecanosticta</taxon>
    </lineage>
</organism>
<feature type="compositionally biased region" description="Acidic residues" evidence="1">
    <location>
        <begin position="326"/>
        <end position="338"/>
    </location>
</feature>
<evidence type="ECO:0000256" key="1">
    <source>
        <dbReference type="SAM" id="MobiDB-lite"/>
    </source>
</evidence>
<feature type="region of interest" description="Disordered" evidence="1">
    <location>
        <begin position="325"/>
        <end position="388"/>
    </location>
</feature>
<reference evidence="2" key="1">
    <citation type="submission" date="2023-11" db="EMBL/GenBank/DDBJ databases">
        <authorList>
            <person name="Alioto T."/>
            <person name="Alioto T."/>
            <person name="Gomez Garrido J."/>
        </authorList>
    </citation>
    <scope>NUCLEOTIDE SEQUENCE</scope>
</reference>
<proteinExistence type="predicted"/>
<dbReference type="EMBL" id="CAVMBE010000002">
    <property type="protein sequence ID" value="CAK3789565.1"/>
    <property type="molecule type" value="Genomic_DNA"/>
</dbReference>
<evidence type="ECO:0000313" key="2">
    <source>
        <dbReference type="EMBL" id="CAK3789565.1"/>
    </source>
</evidence>
<dbReference type="AlphaFoldDB" id="A0AAI8W1J0"/>
<comment type="caution">
    <text evidence="2">The sequence shown here is derived from an EMBL/GenBank/DDBJ whole genome shotgun (WGS) entry which is preliminary data.</text>
</comment>
<evidence type="ECO:0000313" key="3">
    <source>
        <dbReference type="Proteomes" id="UP001296104"/>
    </source>
</evidence>
<sequence length="388" mass="44013">MAMTAACRAGLCQMVAPIQSPLEFLLDTLMAEFAEWRSEGKFEVIFRILFFADPTLSSMAETRRLALAHIHRRRTEIRNYKPLPLPCKLPTPTITTPLPLKAYQARIKTLHSQISHKLEEIIAAEDMFDMDGVSQWLAESKQRHRLSLPVVRAFVANRILRHQESLQDYLAFFPQKQGHIPSRFSMTARLYVQDHVSPGNFAFPPSLVPLLRISDPSYVRHAQLWLQGGPLESRSQDAATRRLYVTNLLCRRLLEEQNPVSSWSAEEGHRPAIPLLEVIPVPRSGIPALLAETQTWVKESALERAMRLMAFDYEGYRAENRFLIREEEEDEEEEEEERGDGAEDAGSGEIEAEGQGSNCADLREGDVEMHEAGAEEDGIILPAGWWEG</sequence>